<evidence type="ECO:0000313" key="2">
    <source>
        <dbReference type="Proteomes" id="UP000789920"/>
    </source>
</evidence>
<reference evidence="1" key="1">
    <citation type="submission" date="2021-06" db="EMBL/GenBank/DDBJ databases">
        <authorList>
            <person name="Kallberg Y."/>
            <person name="Tangrot J."/>
            <person name="Rosling A."/>
        </authorList>
    </citation>
    <scope>NUCLEOTIDE SEQUENCE</scope>
    <source>
        <strain evidence="1">MA461A</strain>
    </source>
</reference>
<protein>
    <submittedName>
        <fullName evidence="1">25454_t:CDS:1</fullName>
    </submittedName>
</protein>
<feature type="non-terminal residue" evidence="1">
    <location>
        <position position="1"/>
    </location>
</feature>
<dbReference type="Proteomes" id="UP000789920">
    <property type="component" value="Unassembled WGS sequence"/>
</dbReference>
<dbReference type="EMBL" id="CAJVQC010043255">
    <property type="protein sequence ID" value="CAG8777090.1"/>
    <property type="molecule type" value="Genomic_DNA"/>
</dbReference>
<comment type="caution">
    <text evidence="1">The sequence shown here is derived from an EMBL/GenBank/DDBJ whole genome shotgun (WGS) entry which is preliminary data.</text>
</comment>
<evidence type="ECO:0000313" key="1">
    <source>
        <dbReference type="EMBL" id="CAG8777090.1"/>
    </source>
</evidence>
<organism evidence="1 2">
    <name type="scientific">Racocetra persica</name>
    <dbReference type="NCBI Taxonomy" id="160502"/>
    <lineage>
        <taxon>Eukaryota</taxon>
        <taxon>Fungi</taxon>
        <taxon>Fungi incertae sedis</taxon>
        <taxon>Mucoromycota</taxon>
        <taxon>Glomeromycotina</taxon>
        <taxon>Glomeromycetes</taxon>
        <taxon>Diversisporales</taxon>
        <taxon>Gigasporaceae</taxon>
        <taxon>Racocetra</taxon>
    </lineage>
</organism>
<name>A0ACA9R5M7_9GLOM</name>
<keyword evidence="2" id="KW-1185">Reference proteome</keyword>
<proteinExistence type="predicted"/>
<gene>
    <name evidence="1" type="ORF">RPERSI_LOCUS17069</name>
</gene>
<sequence>EIRPTEISTEYLVPSQKKGTELFYIVNTEFCICICFIGLSGAPCKYQGAVAAKYNIGSLNFFPSLSPNDRACFVYIACGIMADSSFYASLHAHKNNNHEESNTNRILVTNINTNQIVTDADANMDANVDTNVNVNTNVNASLNIDLNANADVNADVNVDVNASVNINPNANANVNANEYNHVNVDADVNIATDSGAKICIQVESVKRRKTESSVKKSGDKENRDNDSHIIPARKVRAI</sequence>
<feature type="non-terminal residue" evidence="1">
    <location>
        <position position="238"/>
    </location>
</feature>
<accession>A0ACA9R5M7</accession>